<proteinExistence type="predicted"/>
<dbReference type="AlphaFoldDB" id="A0A2J8NY40"/>
<sequence>MLVIPPGLSEEEEALQKKFNKLKKKVRDCVWTWPNLSQTMHSEKIWEKGIAGSEEAK</sequence>
<name>A0A2J8NY40_PANTR</name>
<gene>
    <name evidence="1" type="ORF">CK820_G0006896</name>
</gene>
<accession>A0A2J8NY40</accession>
<dbReference type="EMBL" id="NBAG03000221">
    <property type="protein sequence ID" value="PNI76687.1"/>
    <property type="molecule type" value="Genomic_DNA"/>
</dbReference>
<organism evidence="1 2">
    <name type="scientific">Pan troglodytes</name>
    <name type="common">Chimpanzee</name>
    <dbReference type="NCBI Taxonomy" id="9598"/>
    <lineage>
        <taxon>Eukaryota</taxon>
        <taxon>Metazoa</taxon>
        <taxon>Chordata</taxon>
        <taxon>Craniata</taxon>
        <taxon>Vertebrata</taxon>
        <taxon>Euteleostomi</taxon>
        <taxon>Mammalia</taxon>
        <taxon>Eutheria</taxon>
        <taxon>Euarchontoglires</taxon>
        <taxon>Primates</taxon>
        <taxon>Haplorrhini</taxon>
        <taxon>Catarrhini</taxon>
        <taxon>Hominidae</taxon>
        <taxon>Pan</taxon>
    </lineage>
</organism>
<dbReference type="Proteomes" id="UP000236370">
    <property type="component" value="Unassembled WGS sequence"/>
</dbReference>
<reference evidence="1 2" key="1">
    <citation type="submission" date="2017-12" db="EMBL/GenBank/DDBJ databases">
        <title>High-resolution comparative analysis of great ape genomes.</title>
        <authorList>
            <person name="Pollen A."/>
            <person name="Hastie A."/>
            <person name="Hormozdiari F."/>
            <person name="Dougherty M."/>
            <person name="Liu R."/>
            <person name="Chaisson M."/>
            <person name="Hoppe E."/>
            <person name="Hill C."/>
            <person name="Pang A."/>
            <person name="Hillier L."/>
            <person name="Baker C."/>
            <person name="Armstrong J."/>
            <person name="Shendure J."/>
            <person name="Paten B."/>
            <person name="Wilson R."/>
            <person name="Chao H."/>
            <person name="Schneider V."/>
            <person name="Ventura M."/>
            <person name="Kronenberg Z."/>
            <person name="Murali S."/>
            <person name="Gordon D."/>
            <person name="Cantsilieris S."/>
            <person name="Munson K."/>
            <person name="Nelson B."/>
            <person name="Raja A."/>
            <person name="Underwood J."/>
            <person name="Diekhans M."/>
            <person name="Fiddes I."/>
            <person name="Haussler D."/>
            <person name="Eichler E."/>
        </authorList>
    </citation>
    <scope>NUCLEOTIDE SEQUENCE [LARGE SCALE GENOMIC DNA]</scope>
    <source>
        <strain evidence="1">Yerkes chimp pedigree #C0471</strain>
    </source>
</reference>
<evidence type="ECO:0000313" key="1">
    <source>
        <dbReference type="EMBL" id="PNI76687.1"/>
    </source>
</evidence>
<protein>
    <submittedName>
        <fullName evidence="1">NELFE isoform 10</fullName>
    </submittedName>
</protein>
<comment type="caution">
    <text evidence="1">The sequence shown here is derived from an EMBL/GenBank/DDBJ whole genome shotgun (WGS) entry which is preliminary data.</text>
</comment>
<evidence type="ECO:0000313" key="2">
    <source>
        <dbReference type="Proteomes" id="UP000236370"/>
    </source>
</evidence>